<feature type="region of interest" description="Disordered" evidence="6">
    <location>
        <begin position="385"/>
        <end position="431"/>
    </location>
</feature>
<dbReference type="Proteomes" id="UP001152523">
    <property type="component" value="Unassembled WGS sequence"/>
</dbReference>
<reference evidence="8" key="1">
    <citation type="submission" date="2022-07" db="EMBL/GenBank/DDBJ databases">
        <authorList>
            <person name="Macas J."/>
            <person name="Novak P."/>
            <person name="Neumann P."/>
        </authorList>
    </citation>
    <scope>NUCLEOTIDE SEQUENCE</scope>
</reference>
<feature type="region of interest" description="Disordered" evidence="6">
    <location>
        <begin position="437"/>
        <end position="456"/>
    </location>
</feature>
<dbReference type="InterPro" id="IPR012677">
    <property type="entry name" value="Nucleotide-bd_a/b_plait_sf"/>
</dbReference>
<dbReference type="GO" id="GO:0003723">
    <property type="term" value="F:RNA binding"/>
    <property type="evidence" value="ECO:0007669"/>
    <property type="project" value="UniProtKB-UniRule"/>
</dbReference>
<feature type="compositionally biased region" description="Basic and acidic residues" evidence="6">
    <location>
        <begin position="447"/>
        <end position="456"/>
    </location>
</feature>
<feature type="compositionally biased region" description="Basic and acidic residues" evidence="6">
    <location>
        <begin position="95"/>
        <end position="107"/>
    </location>
</feature>
<gene>
    <name evidence="8" type="ORF">CEPIT_LOCUS15583</name>
</gene>
<evidence type="ECO:0000256" key="2">
    <source>
        <dbReference type="ARBA" id="ARBA00007077"/>
    </source>
</evidence>
<organism evidence="8 9">
    <name type="scientific">Cuscuta epithymum</name>
    <dbReference type="NCBI Taxonomy" id="186058"/>
    <lineage>
        <taxon>Eukaryota</taxon>
        <taxon>Viridiplantae</taxon>
        <taxon>Streptophyta</taxon>
        <taxon>Embryophyta</taxon>
        <taxon>Tracheophyta</taxon>
        <taxon>Spermatophyta</taxon>
        <taxon>Magnoliopsida</taxon>
        <taxon>eudicotyledons</taxon>
        <taxon>Gunneridae</taxon>
        <taxon>Pentapetalae</taxon>
        <taxon>asterids</taxon>
        <taxon>lamiids</taxon>
        <taxon>Solanales</taxon>
        <taxon>Convolvulaceae</taxon>
        <taxon>Cuscuteae</taxon>
        <taxon>Cuscuta</taxon>
        <taxon>Cuscuta subgen. Cuscuta</taxon>
    </lineage>
</organism>
<evidence type="ECO:0000256" key="3">
    <source>
        <dbReference type="ARBA" id="ARBA00022884"/>
    </source>
</evidence>
<evidence type="ECO:0000313" key="8">
    <source>
        <dbReference type="EMBL" id="CAH9101300.1"/>
    </source>
</evidence>
<feature type="region of interest" description="Disordered" evidence="6">
    <location>
        <begin position="1"/>
        <end position="30"/>
    </location>
</feature>
<feature type="compositionally biased region" description="Polar residues" evidence="6">
    <location>
        <begin position="58"/>
        <end position="67"/>
    </location>
</feature>
<accession>A0AAV0DGZ3</accession>
<dbReference type="SMART" id="SM00360">
    <property type="entry name" value="RRM"/>
    <property type="match status" value="2"/>
</dbReference>
<evidence type="ECO:0000256" key="5">
    <source>
        <dbReference type="PROSITE-ProRule" id="PRU00176"/>
    </source>
</evidence>
<keyword evidence="4" id="KW-0539">Nucleus</keyword>
<keyword evidence="3 5" id="KW-0694">RNA-binding</keyword>
<proteinExistence type="inferred from homology"/>
<evidence type="ECO:0000256" key="4">
    <source>
        <dbReference type="ARBA" id="ARBA00023242"/>
    </source>
</evidence>
<sequence>MAKKSKKPHDDDNNEDLPNSDPNPNSSSIFETLFGENLVNAATSSIFSEDNPFRRKSFGSSQPNQQAEIGLGVTASKVNDSDSKRRKKEKKEKKEKKGKERAVLKVDNEDEEQDGNGSGVKLKNFEPIKLDDNDNKNKKRKRDNIEAEYEVKLYGLDEAEKEDPVSGKVGEKRKKMDNPEDMMVSKKGFDDESKLLRTIFVGNIPLKLKKKTLSKEFSQFGEIESIRFRSVPISDSKVPRKGAVIMKQLNENADGVHAYIVYKTEESAQASLSHNMTVVGGNHIRVDRACPPRKKMKGDSAPLYDNKRTLFVGNLPFDVKDEEIYQLFCGIKNLDTSLEAVRVIRDPNTLMGKGVAYVVFKTKEDASVVSKKHLKLRDRELRLSHAKANITPSKRKNSNDNSNNSCPTKLRSPGSYENRTRNAPLSYQGMKASKSFTGFQKKLIRPKTGEQPKFKPKLDIWKTHTERTTKRPAVAARKAKALDSGGGGDDGPLGRGRGTKRKPDYRIPLSSGRNTKVRKIG</sequence>
<dbReference type="InterPro" id="IPR035979">
    <property type="entry name" value="RBD_domain_sf"/>
</dbReference>
<dbReference type="Pfam" id="PF00076">
    <property type="entry name" value="RRM_1"/>
    <property type="match status" value="2"/>
</dbReference>
<protein>
    <recommendedName>
        <fullName evidence="7">RRM domain-containing protein</fullName>
    </recommendedName>
</protein>
<dbReference type="PANTHER" id="PTHR23236:SF25">
    <property type="entry name" value="RNA-BINDING PROTEIN 34"/>
    <property type="match status" value="1"/>
</dbReference>
<feature type="compositionally biased region" description="Polar residues" evidence="6">
    <location>
        <begin position="415"/>
        <end position="425"/>
    </location>
</feature>
<name>A0AAV0DGZ3_9ASTE</name>
<feature type="compositionally biased region" description="Basic and acidic residues" evidence="6">
    <location>
        <begin position="123"/>
        <end position="136"/>
    </location>
</feature>
<evidence type="ECO:0000259" key="7">
    <source>
        <dbReference type="PROSITE" id="PS50102"/>
    </source>
</evidence>
<feature type="region of interest" description="Disordered" evidence="6">
    <location>
        <begin position="47"/>
        <end position="141"/>
    </location>
</feature>
<dbReference type="InterPro" id="IPR000504">
    <property type="entry name" value="RRM_dom"/>
</dbReference>
<evidence type="ECO:0000256" key="6">
    <source>
        <dbReference type="SAM" id="MobiDB-lite"/>
    </source>
</evidence>
<dbReference type="AlphaFoldDB" id="A0AAV0DGZ3"/>
<keyword evidence="9" id="KW-1185">Reference proteome</keyword>
<dbReference type="PANTHER" id="PTHR23236">
    <property type="entry name" value="EUKARYOTIC TRANSLATION INITIATION FACTOR 4B/4H"/>
    <property type="match status" value="1"/>
</dbReference>
<feature type="compositionally biased region" description="Basic residues" evidence="6">
    <location>
        <begin position="84"/>
        <end position="94"/>
    </location>
</feature>
<dbReference type="GO" id="GO:0005730">
    <property type="term" value="C:nucleolus"/>
    <property type="evidence" value="ECO:0007669"/>
    <property type="project" value="UniProtKB-SubCell"/>
</dbReference>
<comment type="subcellular location">
    <subcellularLocation>
        <location evidence="1">Nucleus</location>
        <location evidence="1">Nucleolus</location>
    </subcellularLocation>
</comment>
<feature type="domain" description="RRM" evidence="7">
    <location>
        <begin position="308"/>
        <end position="388"/>
    </location>
</feature>
<comment type="caution">
    <text evidence="8">The sequence shown here is derived from an EMBL/GenBank/DDBJ whole genome shotgun (WGS) entry which is preliminary data.</text>
</comment>
<dbReference type="EMBL" id="CAMAPF010000110">
    <property type="protein sequence ID" value="CAH9101300.1"/>
    <property type="molecule type" value="Genomic_DNA"/>
</dbReference>
<evidence type="ECO:0000256" key="1">
    <source>
        <dbReference type="ARBA" id="ARBA00004604"/>
    </source>
</evidence>
<evidence type="ECO:0000313" key="9">
    <source>
        <dbReference type="Proteomes" id="UP001152523"/>
    </source>
</evidence>
<comment type="similarity">
    <text evidence="2">Belongs to the RRM RBM34 family.</text>
</comment>
<feature type="compositionally biased region" description="Low complexity" evidence="6">
    <location>
        <begin position="16"/>
        <end position="28"/>
    </location>
</feature>
<dbReference type="CDD" id="cd12394">
    <property type="entry name" value="RRM1_RBM34"/>
    <property type="match status" value="1"/>
</dbReference>
<feature type="region of interest" description="Disordered" evidence="6">
    <location>
        <begin position="465"/>
        <end position="521"/>
    </location>
</feature>
<dbReference type="SUPFAM" id="SSF54928">
    <property type="entry name" value="RNA-binding domain, RBD"/>
    <property type="match status" value="1"/>
</dbReference>
<dbReference type="PROSITE" id="PS50102">
    <property type="entry name" value="RRM"/>
    <property type="match status" value="2"/>
</dbReference>
<feature type="compositionally biased region" description="Gly residues" evidence="6">
    <location>
        <begin position="484"/>
        <end position="496"/>
    </location>
</feature>
<dbReference type="Gene3D" id="3.30.70.330">
    <property type="match status" value="2"/>
</dbReference>
<feature type="domain" description="RRM" evidence="7">
    <location>
        <begin position="197"/>
        <end position="291"/>
    </location>
</feature>